<sequence>MRGGGESAGSLPTPVEVSSSKHLGELMGKKTCPQILRCLPKYAEWCMPLSHCHEGKGKARCHRSPVDRYDQLLSILKQGPCEGQLNERILTHYGYLARMGCGLKVANHAS</sequence>
<reference evidence="1" key="1">
    <citation type="submission" date="2021-08" db="EMBL/GenBank/DDBJ databases">
        <title>The first chromosome-level gecko genome reveals the dynamic sex chromosomes of Neotropical dwarf geckos (Sphaerodactylidae: Sphaerodactylus).</title>
        <authorList>
            <person name="Pinto B.J."/>
            <person name="Keating S.E."/>
            <person name="Gamble T."/>
        </authorList>
    </citation>
    <scope>NUCLEOTIDE SEQUENCE</scope>
    <source>
        <strain evidence="1">TG3544</strain>
    </source>
</reference>
<dbReference type="Proteomes" id="UP000827872">
    <property type="component" value="Linkage Group LG08"/>
</dbReference>
<dbReference type="EMBL" id="CM037621">
    <property type="protein sequence ID" value="KAH8002599.1"/>
    <property type="molecule type" value="Genomic_DNA"/>
</dbReference>
<evidence type="ECO:0000313" key="2">
    <source>
        <dbReference type="Proteomes" id="UP000827872"/>
    </source>
</evidence>
<keyword evidence="2" id="KW-1185">Reference proteome</keyword>
<accession>A0ACB8FBP4</accession>
<organism evidence="1 2">
    <name type="scientific">Sphaerodactylus townsendi</name>
    <dbReference type="NCBI Taxonomy" id="933632"/>
    <lineage>
        <taxon>Eukaryota</taxon>
        <taxon>Metazoa</taxon>
        <taxon>Chordata</taxon>
        <taxon>Craniata</taxon>
        <taxon>Vertebrata</taxon>
        <taxon>Euteleostomi</taxon>
        <taxon>Lepidosauria</taxon>
        <taxon>Squamata</taxon>
        <taxon>Bifurcata</taxon>
        <taxon>Gekkota</taxon>
        <taxon>Sphaerodactylidae</taxon>
        <taxon>Sphaerodactylus</taxon>
    </lineage>
</organism>
<gene>
    <name evidence="1" type="ORF">K3G42_026556</name>
</gene>
<protein>
    <submittedName>
        <fullName evidence="1">Uncharacterized protein</fullName>
    </submittedName>
</protein>
<proteinExistence type="predicted"/>
<name>A0ACB8FBP4_9SAUR</name>
<evidence type="ECO:0000313" key="1">
    <source>
        <dbReference type="EMBL" id="KAH8002599.1"/>
    </source>
</evidence>
<comment type="caution">
    <text evidence="1">The sequence shown here is derived from an EMBL/GenBank/DDBJ whole genome shotgun (WGS) entry which is preliminary data.</text>
</comment>